<proteinExistence type="predicted"/>
<accession>A0AAN8I306</accession>
<protein>
    <recommendedName>
        <fullName evidence="1">BTB domain-containing protein</fullName>
    </recommendedName>
</protein>
<dbReference type="Gene3D" id="3.30.710.10">
    <property type="entry name" value="Potassium Channel Kv1.1, Chain A"/>
    <property type="match status" value="1"/>
</dbReference>
<dbReference type="InterPro" id="IPR000210">
    <property type="entry name" value="BTB/POZ_dom"/>
</dbReference>
<keyword evidence="3" id="KW-1185">Reference proteome</keyword>
<dbReference type="PANTHER" id="PTHR47843">
    <property type="entry name" value="BTB DOMAIN-CONTAINING PROTEIN-RELATED"/>
    <property type="match status" value="1"/>
</dbReference>
<comment type="caution">
    <text evidence="2">The sequence shown here is derived from an EMBL/GenBank/DDBJ whole genome shotgun (WGS) entry which is preliminary data.</text>
</comment>
<evidence type="ECO:0000313" key="3">
    <source>
        <dbReference type="Proteomes" id="UP001316803"/>
    </source>
</evidence>
<dbReference type="Proteomes" id="UP001316803">
    <property type="component" value="Unassembled WGS sequence"/>
</dbReference>
<dbReference type="PANTHER" id="PTHR47843:SF2">
    <property type="entry name" value="BTB DOMAIN-CONTAINING PROTEIN"/>
    <property type="match status" value="1"/>
</dbReference>
<feature type="domain" description="BTB" evidence="1">
    <location>
        <begin position="20"/>
        <end position="87"/>
    </location>
</feature>
<organism evidence="2 3">
    <name type="scientific">Knufia fluminis</name>
    <dbReference type="NCBI Taxonomy" id="191047"/>
    <lineage>
        <taxon>Eukaryota</taxon>
        <taxon>Fungi</taxon>
        <taxon>Dikarya</taxon>
        <taxon>Ascomycota</taxon>
        <taxon>Pezizomycotina</taxon>
        <taxon>Eurotiomycetes</taxon>
        <taxon>Chaetothyriomycetidae</taxon>
        <taxon>Chaetothyriales</taxon>
        <taxon>Trichomeriaceae</taxon>
        <taxon>Knufia</taxon>
    </lineage>
</organism>
<evidence type="ECO:0000259" key="1">
    <source>
        <dbReference type="Pfam" id="PF00651"/>
    </source>
</evidence>
<gene>
    <name evidence="2" type="ORF">OHC33_009281</name>
</gene>
<evidence type="ECO:0000313" key="2">
    <source>
        <dbReference type="EMBL" id="KAK5949684.1"/>
    </source>
</evidence>
<dbReference type="SUPFAM" id="SSF54695">
    <property type="entry name" value="POZ domain"/>
    <property type="match status" value="1"/>
</dbReference>
<sequence>MAPRSDTTNDLFIFRVGPKKRIFQVDKNTVAKASPVLERMMNNGMKETELATADLAEVDPTTFMAFLLYTQALSKESGRATQNVNNAIPVAGPLTVSLLDAGHSEYFCHGCSEMTRLAFSQSLPWCQECLDGKTVHNNLTTCIMAGCYHNKAANRCRGMLCDKCWKGLKTAADADIFVRVPTELSEELSVFRYDVPMLAKEIMEAMGKQSSTANLGLTDTIDLVRLAVFADAYGMAELRKITTLRLFEVLAFSHQAPARVTELLIYIYANTPDSAPDTPLASRHTLRRMLAMYVAYHTDRILYKPAEITDLMRSANDFGADLFMANSLLRAGKLGKGW</sequence>
<dbReference type="InterPro" id="IPR011333">
    <property type="entry name" value="SKP1/BTB/POZ_sf"/>
</dbReference>
<dbReference type="AlphaFoldDB" id="A0AAN8I306"/>
<dbReference type="EMBL" id="JAKLMC020000033">
    <property type="protein sequence ID" value="KAK5949684.1"/>
    <property type="molecule type" value="Genomic_DNA"/>
</dbReference>
<dbReference type="CDD" id="cd18186">
    <property type="entry name" value="BTB_POZ_ZBTB_KLHL-like"/>
    <property type="match status" value="1"/>
</dbReference>
<reference evidence="2 3" key="1">
    <citation type="submission" date="2022-12" db="EMBL/GenBank/DDBJ databases">
        <title>Genomic features and morphological characterization of a novel Knufia sp. strain isolated from spacecraft assembly facility.</title>
        <authorList>
            <person name="Teixeira M."/>
            <person name="Chander A.M."/>
            <person name="Stajich J.E."/>
            <person name="Venkateswaran K."/>
        </authorList>
    </citation>
    <scope>NUCLEOTIDE SEQUENCE [LARGE SCALE GENOMIC DNA]</scope>
    <source>
        <strain evidence="2 3">FJI-L2-BK-P2</strain>
    </source>
</reference>
<dbReference type="Pfam" id="PF00651">
    <property type="entry name" value="BTB"/>
    <property type="match status" value="1"/>
</dbReference>
<name>A0AAN8I306_9EURO</name>